<dbReference type="InterPro" id="IPR025705">
    <property type="entry name" value="Beta_hexosaminidase_sua/sub"/>
</dbReference>
<dbReference type="EMBL" id="JYIX01000039">
    <property type="protein sequence ID" value="KJL31373.1"/>
    <property type="molecule type" value="Genomic_DNA"/>
</dbReference>
<organism evidence="9 10">
    <name type="scientific">Microbacterium azadirachtae</name>
    <dbReference type="NCBI Taxonomy" id="582680"/>
    <lineage>
        <taxon>Bacteria</taxon>
        <taxon>Bacillati</taxon>
        <taxon>Actinomycetota</taxon>
        <taxon>Actinomycetes</taxon>
        <taxon>Micrococcales</taxon>
        <taxon>Microbacteriaceae</taxon>
        <taxon>Microbacterium</taxon>
    </lineage>
</organism>
<evidence type="ECO:0000313" key="10">
    <source>
        <dbReference type="Proteomes" id="UP000033740"/>
    </source>
</evidence>
<feature type="domain" description="Glycoside hydrolase family 20 catalytic" evidence="7">
    <location>
        <begin position="155"/>
        <end position="368"/>
    </location>
</feature>
<dbReference type="PANTHER" id="PTHR22600">
    <property type="entry name" value="BETA-HEXOSAMINIDASE"/>
    <property type="match status" value="1"/>
</dbReference>
<dbReference type="STRING" id="582680.RS86_03496"/>
<keyword evidence="5 9" id="KW-0326">Glycosidase</keyword>
<comment type="similarity">
    <text evidence="2">Belongs to the glycosyl hydrolase 20 family.</text>
</comment>
<dbReference type="InterPro" id="IPR017853">
    <property type="entry name" value="GH"/>
</dbReference>
<sequence length="543" mass="58726">MNHPPDLLLPAPRLAEKREGILTLRHGAAVTVASPEMLPVAELLVDRLLTETGVRLSAPHTGAAAPGGIHLLVDPSDGALTAIAPARGVTPSGCSLDAERFSLLVAPEGVRLVGSAAAGLHHATTVLRALAEQAPRSEGALALPAVRILDGPALAWRGLSFDVVRHAFSRAEVLQVIDLLERYRMNVLHLHLTDEQGWRLEIPARPALTPPGSSCFTEEDFATIVAHATARHITVVPEIDMPGHSGAAIAAYPELSPTGTAQPVIADPMEAIARMASEDFTPQFLDPRKDEVWDFVDEVIGAVAARTPGPYLHIGGDEAFGMPQDLHDAFVVRAREIVRAHGKEPIGWQETARADAEPGELVQLWIGEDPLPDADENPFFRMLPPRLIEMLATTFAAAASDPRRMIGQNARVIMSRSDVAYLDAPYAEPSTDPEVEARRYRLGLPTYPAVTIEHAATAPIPGFDTDDQLDLVGFEAAIWCETVQSFDDLTFLLLPRLPLLAQRAWDAGPARTWEDLRPRLAAQEPLWRRDGLTFFAAPSAGGR</sequence>
<feature type="active site" description="Proton donor" evidence="6">
    <location>
        <position position="318"/>
    </location>
</feature>
<comment type="caution">
    <text evidence="9">The sequence shown here is derived from an EMBL/GenBank/DDBJ whole genome shotgun (WGS) entry which is preliminary data.</text>
</comment>
<keyword evidence="10" id="KW-1185">Reference proteome</keyword>
<dbReference type="SUPFAM" id="SSF55545">
    <property type="entry name" value="beta-N-acetylhexosaminidase-like domain"/>
    <property type="match status" value="1"/>
</dbReference>
<dbReference type="Proteomes" id="UP000033740">
    <property type="component" value="Unassembled WGS sequence"/>
</dbReference>
<evidence type="ECO:0000259" key="7">
    <source>
        <dbReference type="Pfam" id="PF00728"/>
    </source>
</evidence>
<evidence type="ECO:0000256" key="5">
    <source>
        <dbReference type="ARBA" id="ARBA00023295"/>
    </source>
</evidence>
<dbReference type="InterPro" id="IPR015882">
    <property type="entry name" value="HEX_bac_N"/>
</dbReference>
<dbReference type="PRINTS" id="PR00738">
    <property type="entry name" value="GLHYDRLASE20"/>
</dbReference>
<dbReference type="EC" id="3.2.1.52" evidence="3"/>
<dbReference type="GO" id="GO:0016020">
    <property type="term" value="C:membrane"/>
    <property type="evidence" value="ECO:0007669"/>
    <property type="project" value="TreeGrafter"/>
</dbReference>
<dbReference type="InterPro" id="IPR015883">
    <property type="entry name" value="Glyco_hydro_20_cat"/>
</dbReference>
<dbReference type="GO" id="GO:0004563">
    <property type="term" value="F:beta-N-acetylhexosaminidase activity"/>
    <property type="evidence" value="ECO:0007669"/>
    <property type="project" value="UniProtKB-EC"/>
</dbReference>
<evidence type="ECO:0000256" key="1">
    <source>
        <dbReference type="ARBA" id="ARBA00001231"/>
    </source>
</evidence>
<evidence type="ECO:0000259" key="8">
    <source>
        <dbReference type="Pfam" id="PF02838"/>
    </source>
</evidence>
<comment type="catalytic activity">
    <reaction evidence="1">
        <text>Hydrolysis of terminal non-reducing N-acetyl-D-hexosamine residues in N-acetyl-beta-D-hexosaminides.</text>
        <dbReference type="EC" id="3.2.1.52"/>
    </reaction>
</comment>
<protein>
    <recommendedName>
        <fullName evidence="3">beta-N-acetylhexosaminidase</fullName>
        <ecNumber evidence="3">3.2.1.52</ecNumber>
    </recommendedName>
</protein>
<dbReference type="Pfam" id="PF00728">
    <property type="entry name" value="Glyco_hydro_20"/>
    <property type="match status" value="2"/>
</dbReference>
<evidence type="ECO:0000256" key="6">
    <source>
        <dbReference type="PIRSR" id="PIRSR625705-1"/>
    </source>
</evidence>
<dbReference type="AlphaFoldDB" id="A0A0F0LE16"/>
<reference evidence="9 10" key="1">
    <citation type="submission" date="2015-02" db="EMBL/GenBank/DDBJ databases">
        <title>Draft genome sequences of ten Microbacterium spp. with emphasis on heavy metal contaminated environments.</title>
        <authorList>
            <person name="Corretto E."/>
        </authorList>
    </citation>
    <scope>NUCLEOTIDE SEQUENCE [LARGE SCALE GENOMIC DNA]</scope>
    <source>
        <strain evidence="9 10">ARN176</strain>
    </source>
</reference>
<evidence type="ECO:0000313" key="9">
    <source>
        <dbReference type="EMBL" id="KJL31373.1"/>
    </source>
</evidence>
<dbReference type="GO" id="GO:0030203">
    <property type="term" value="P:glycosaminoglycan metabolic process"/>
    <property type="evidence" value="ECO:0007669"/>
    <property type="project" value="TreeGrafter"/>
</dbReference>
<evidence type="ECO:0000256" key="4">
    <source>
        <dbReference type="ARBA" id="ARBA00022801"/>
    </source>
</evidence>
<dbReference type="Pfam" id="PF02838">
    <property type="entry name" value="Glyco_hydro_20b"/>
    <property type="match status" value="1"/>
</dbReference>
<evidence type="ECO:0000256" key="3">
    <source>
        <dbReference type="ARBA" id="ARBA00012663"/>
    </source>
</evidence>
<feature type="domain" description="Beta-hexosaminidase bacterial type N-terminal" evidence="8">
    <location>
        <begin position="8"/>
        <end position="150"/>
    </location>
</feature>
<feature type="domain" description="Glycoside hydrolase family 20 catalytic" evidence="7">
    <location>
        <begin position="403"/>
        <end position="506"/>
    </location>
</feature>
<dbReference type="Gene3D" id="3.30.379.10">
    <property type="entry name" value="Chitobiase/beta-hexosaminidase domain 2-like"/>
    <property type="match status" value="1"/>
</dbReference>
<dbReference type="Gene3D" id="3.20.20.80">
    <property type="entry name" value="Glycosidases"/>
    <property type="match status" value="1"/>
</dbReference>
<dbReference type="PATRIC" id="fig|582680.6.peg.3580"/>
<accession>A0A0F0LE16</accession>
<gene>
    <name evidence="9" type="ORF">RS86_03496</name>
</gene>
<keyword evidence="4 9" id="KW-0378">Hydrolase</keyword>
<dbReference type="GO" id="GO:0005975">
    <property type="term" value="P:carbohydrate metabolic process"/>
    <property type="evidence" value="ECO:0007669"/>
    <property type="project" value="InterPro"/>
</dbReference>
<proteinExistence type="inferred from homology"/>
<dbReference type="PANTHER" id="PTHR22600:SF57">
    <property type="entry name" value="BETA-N-ACETYLHEXOSAMINIDASE"/>
    <property type="match status" value="1"/>
</dbReference>
<dbReference type="SUPFAM" id="SSF51445">
    <property type="entry name" value="(Trans)glycosidases"/>
    <property type="match status" value="1"/>
</dbReference>
<evidence type="ECO:0000256" key="2">
    <source>
        <dbReference type="ARBA" id="ARBA00006285"/>
    </source>
</evidence>
<dbReference type="InterPro" id="IPR029018">
    <property type="entry name" value="Hex-like_dom2"/>
</dbReference>
<name>A0A0F0LE16_9MICO</name>
<dbReference type="RefSeq" id="WP_045273509.1">
    <property type="nucleotide sequence ID" value="NZ_JYIX01000039.1"/>
</dbReference>